<dbReference type="GO" id="GO:0031012">
    <property type="term" value="C:extracellular matrix"/>
    <property type="evidence" value="ECO:0007669"/>
    <property type="project" value="TreeGrafter"/>
</dbReference>
<dbReference type="InterPro" id="IPR000618">
    <property type="entry name" value="Insect_cuticle"/>
</dbReference>
<dbReference type="Proteomes" id="UP000595437">
    <property type="component" value="Chromosome 17"/>
</dbReference>
<keyword evidence="3" id="KW-0732">Signal</keyword>
<name>A0A7T8GNP3_CALRO</name>
<dbReference type="PROSITE" id="PS51155">
    <property type="entry name" value="CHIT_BIND_RR_2"/>
    <property type="match status" value="1"/>
</dbReference>
<evidence type="ECO:0000256" key="3">
    <source>
        <dbReference type="SAM" id="SignalP"/>
    </source>
</evidence>
<evidence type="ECO:0000313" key="5">
    <source>
        <dbReference type="Proteomes" id="UP000595437"/>
    </source>
</evidence>
<dbReference type="AlphaFoldDB" id="A0A7T8GNP3"/>
<dbReference type="PANTHER" id="PTHR12236:SF79">
    <property type="entry name" value="CUTICULAR PROTEIN 50CB-RELATED"/>
    <property type="match status" value="1"/>
</dbReference>
<dbReference type="GO" id="GO:0005615">
    <property type="term" value="C:extracellular space"/>
    <property type="evidence" value="ECO:0007669"/>
    <property type="project" value="TreeGrafter"/>
</dbReference>
<evidence type="ECO:0000256" key="1">
    <source>
        <dbReference type="ARBA" id="ARBA00022460"/>
    </source>
</evidence>
<sequence>MYKFLPFIALLAASVQGDHAPATPAPYVAPSQPPTYHPAPYHPPAPAYKPAPYVDESPNPMPSNMAKVSAEENADGKITSGSYQVALPDGRIQTVTYTVDAYNGFVADVAYEGTPVYPKYEPKPALPTSPLLTMPLLPPTSRPAYKPPCIQAAPAYKPALPHLQACPCSYLQATAPAPSYEA</sequence>
<dbReference type="EMBL" id="CP045906">
    <property type="protein sequence ID" value="QQP34925.1"/>
    <property type="molecule type" value="Genomic_DNA"/>
</dbReference>
<keyword evidence="1 2" id="KW-0193">Cuticle</keyword>
<evidence type="ECO:0000313" key="4">
    <source>
        <dbReference type="EMBL" id="QQP34925.1"/>
    </source>
</evidence>
<proteinExistence type="predicted"/>
<organism evidence="4 5">
    <name type="scientific">Caligus rogercresseyi</name>
    <name type="common">Sea louse</name>
    <dbReference type="NCBI Taxonomy" id="217165"/>
    <lineage>
        <taxon>Eukaryota</taxon>
        <taxon>Metazoa</taxon>
        <taxon>Ecdysozoa</taxon>
        <taxon>Arthropoda</taxon>
        <taxon>Crustacea</taxon>
        <taxon>Multicrustacea</taxon>
        <taxon>Hexanauplia</taxon>
        <taxon>Copepoda</taxon>
        <taxon>Siphonostomatoida</taxon>
        <taxon>Caligidae</taxon>
        <taxon>Caligus</taxon>
    </lineage>
</organism>
<evidence type="ECO:0000256" key="2">
    <source>
        <dbReference type="PROSITE-ProRule" id="PRU00497"/>
    </source>
</evidence>
<feature type="signal peptide" evidence="3">
    <location>
        <begin position="1"/>
        <end position="17"/>
    </location>
</feature>
<protein>
    <submittedName>
        <fullName evidence="4">LOC100870303</fullName>
    </submittedName>
</protein>
<dbReference type="PANTHER" id="PTHR12236">
    <property type="entry name" value="STRUCTURAL CONTITUENT OF CUTICLE"/>
    <property type="match status" value="1"/>
</dbReference>
<dbReference type="GO" id="GO:0042302">
    <property type="term" value="F:structural constituent of cuticle"/>
    <property type="evidence" value="ECO:0007669"/>
    <property type="project" value="UniProtKB-UniRule"/>
</dbReference>
<feature type="chain" id="PRO_5031364634" evidence="3">
    <location>
        <begin position="18"/>
        <end position="182"/>
    </location>
</feature>
<dbReference type="Pfam" id="PF00379">
    <property type="entry name" value="Chitin_bind_4"/>
    <property type="match status" value="1"/>
</dbReference>
<accession>A0A7T8GNP3</accession>
<gene>
    <name evidence="4" type="ORF">FKW44_022980</name>
</gene>
<dbReference type="InterPro" id="IPR051217">
    <property type="entry name" value="Insect_Cuticle_Struc_Prot"/>
</dbReference>
<keyword evidence="5" id="KW-1185">Reference proteome</keyword>
<reference evidence="5" key="1">
    <citation type="submission" date="2021-01" db="EMBL/GenBank/DDBJ databases">
        <title>Caligus Genome Assembly.</title>
        <authorList>
            <person name="Gallardo-Escarate C."/>
        </authorList>
    </citation>
    <scope>NUCLEOTIDE SEQUENCE [LARGE SCALE GENOMIC DNA]</scope>
</reference>
<dbReference type="OrthoDB" id="6423516at2759"/>